<evidence type="ECO:0000313" key="2">
    <source>
        <dbReference type="Proteomes" id="UP000507222"/>
    </source>
</evidence>
<dbReference type="Pfam" id="PF06694">
    <property type="entry name" value="Plant_NMP1"/>
    <property type="match status" value="1"/>
</dbReference>
<organism evidence="1 2">
    <name type="scientific">Prunus armeniaca</name>
    <name type="common">Apricot</name>
    <name type="synonym">Armeniaca vulgaris</name>
    <dbReference type="NCBI Taxonomy" id="36596"/>
    <lineage>
        <taxon>Eukaryota</taxon>
        <taxon>Viridiplantae</taxon>
        <taxon>Streptophyta</taxon>
        <taxon>Embryophyta</taxon>
        <taxon>Tracheophyta</taxon>
        <taxon>Spermatophyta</taxon>
        <taxon>Magnoliopsida</taxon>
        <taxon>eudicotyledons</taxon>
        <taxon>Gunneridae</taxon>
        <taxon>Pentapetalae</taxon>
        <taxon>rosids</taxon>
        <taxon>fabids</taxon>
        <taxon>Rosales</taxon>
        <taxon>Rosaceae</taxon>
        <taxon>Amygdaloideae</taxon>
        <taxon>Amygdaleae</taxon>
        <taxon>Prunus</taxon>
    </lineage>
</organism>
<evidence type="ECO:0000313" key="1">
    <source>
        <dbReference type="EMBL" id="CAB4269166.1"/>
    </source>
</evidence>
<accession>A0A6J5TYL0</accession>
<dbReference type="EMBL" id="CAEKDK010000002">
    <property type="protein sequence ID" value="CAB4269166.1"/>
    <property type="molecule type" value="Genomic_DNA"/>
</dbReference>
<dbReference type="InterPro" id="IPR010604">
    <property type="entry name" value="Plant_AUG7"/>
</dbReference>
<proteinExistence type="predicted"/>
<gene>
    <name evidence="1" type="ORF">CURHAP_LOCUS14427</name>
</gene>
<dbReference type="AlphaFoldDB" id="A0A6J5TYL0"/>
<sequence length="72" mass="7907">MAVLPVHDMPFTSSLTFLILPPCPIFDCPGSWCNCSLLGDKSPFSQQSLQGDAMDCDEETACIQCRASFLEF</sequence>
<reference evidence="1 2" key="1">
    <citation type="submission" date="2020-05" db="EMBL/GenBank/DDBJ databases">
        <authorList>
            <person name="Campoy J."/>
            <person name="Schneeberger K."/>
            <person name="Spophaly S."/>
        </authorList>
    </citation>
    <scope>NUCLEOTIDE SEQUENCE [LARGE SCALE GENOMIC DNA]</scope>
    <source>
        <strain evidence="1">PruArmRojPasFocal</strain>
    </source>
</reference>
<name>A0A6J5TYL0_PRUAR</name>
<protein>
    <submittedName>
        <fullName evidence="1">Uncharacterized protein</fullName>
    </submittedName>
</protein>
<dbReference type="GO" id="GO:0051011">
    <property type="term" value="F:microtubule minus-end binding"/>
    <property type="evidence" value="ECO:0007669"/>
    <property type="project" value="InterPro"/>
</dbReference>
<dbReference type="Proteomes" id="UP000507222">
    <property type="component" value="Unassembled WGS sequence"/>
</dbReference>